<dbReference type="Pfam" id="PF09084">
    <property type="entry name" value="NMT1"/>
    <property type="match status" value="1"/>
</dbReference>
<feature type="domain" description="SsuA/THI5-like" evidence="1">
    <location>
        <begin position="109"/>
        <end position="263"/>
    </location>
</feature>
<gene>
    <name evidence="2" type="ORF">A2744_01535</name>
</gene>
<reference evidence="2 3" key="1">
    <citation type="journal article" date="2016" name="Nat. Commun.">
        <title>Thousands of microbial genomes shed light on interconnected biogeochemical processes in an aquifer system.</title>
        <authorList>
            <person name="Anantharaman K."/>
            <person name="Brown C.T."/>
            <person name="Hug L.A."/>
            <person name="Sharon I."/>
            <person name="Castelle C.J."/>
            <person name="Probst A.J."/>
            <person name="Thomas B.C."/>
            <person name="Singh A."/>
            <person name="Wilkins M.J."/>
            <person name="Karaoz U."/>
            <person name="Brodie E.L."/>
            <person name="Williams K.H."/>
            <person name="Hubbard S.S."/>
            <person name="Banfield J.F."/>
        </authorList>
    </citation>
    <scope>NUCLEOTIDE SEQUENCE [LARGE SCALE GENOMIC DNA]</scope>
</reference>
<proteinExistence type="predicted"/>
<dbReference type="PANTHER" id="PTHR30024">
    <property type="entry name" value="ALIPHATIC SULFONATES-BINDING PROTEIN-RELATED"/>
    <property type="match status" value="1"/>
</dbReference>
<evidence type="ECO:0000313" key="2">
    <source>
        <dbReference type="EMBL" id="OGY44968.1"/>
    </source>
</evidence>
<dbReference type="Proteomes" id="UP000178240">
    <property type="component" value="Unassembled WGS sequence"/>
</dbReference>
<dbReference type="SUPFAM" id="SSF53850">
    <property type="entry name" value="Periplasmic binding protein-like II"/>
    <property type="match status" value="1"/>
</dbReference>
<sequence length="345" mass="38384">MTKKSVVIITLVVILLGSFLIALSVYRATIKSDITSDNLTNIRIGWQIPWAVEGQLTQILKRTSLLADNDLKGEFKGFSYGGPLNEAALAGDVDVIFTADQPAATLLVKNSDWVIIGRLMYNRVSLYVPPLSPINSISDLRGKTVAMPFGAAAQRMALKAEQDAGLDPKKDVNNINLGIYEQSDLVRDSQAIKWGDIDAMAGFDPTPAIFEEKGLVRNLQVGKVVSLIVMSKDFIDKNPSAPVKFLQAFYDAYDFYRSNTEEANQWFIEEAKLDITPKALEIAASLESNLNSETDIIRIDFNNDDYQIMQEAADFIYDQGLVEKRVTMKDYINSSYVKQISDNTK</sequence>
<dbReference type="InterPro" id="IPR015168">
    <property type="entry name" value="SsuA/THI5"/>
</dbReference>
<protein>
    <recommendedName>
        <fullName evidence="1">SsuA/THI5-like domain-containing protein</fullName>
    </recommendedName>
</protein>
<organism evidence="2 3">
    <name type="scientific">Candidatus Buchananbacteria bacterium RIFCSPHIGHO2_01_FULL_44_11</name>
    <dbReference type="NCBI Taxonomy" id="1797535"/>
    <lineage>
        <taxon>Bacteria</taxon>
        <taxon>Candidatus Buchananiibacteriota</taxon>
    </lineage>
</organism>
<evidence type="ECO:0000259" key="1">
    <source>
        <dbReference type="Pfam" id="PF09084"/>
    </source>
</evidence>
<accession>A0A1G1XY57</accession>
<evidence type="ECO:0000313" key="3">
    <source>
        <dbReference type="Proteomes" id="UP000178240"/>
    </source>
</evidence>
<dbReference type="EMBL" id="MHIE01000030">
    <property type="protein sequence ID" value="OGY44968.1"/>
    <property type="molecule type" value="Genomic_DNA"/>
</dbReference>
<comment type="caution">
    <text evidence="2">The sequence shown here is derived from an EMBL/GenBank/DDBJ whole genome shotgun (WGS) entry which is preliminary data.</text>
</comment>
<dbReference type="STRING" id="1797535.A2744_01535"/>
<dbReference type="AlphaFoldDB" id="A0A1G1XY57"/>
<dbReference type="Gene3D" id="3.40.190.10">
    <property type="entry name" value="Periplasmic binding protein-like II"/>
    <property type="match status" value="2"/>
</dbReference>
<name>A0A1G1XY57_9BACT</name>